<dbReference type="OrthoDB" id="1092930at2"/>
<evidence type="ECO:0000256" key="1">
    <source>
        <dbReference type="SAM" id="SignalP"/>
    </source>
</evidence>
<reference evidence="2 3" key="1">
    <citation type="submission" date="2018-06" db="EMBL/GenBank/DDBJ databases">
        <authorList>
            <person name="Liu Z.-W."/>
        </authorList>
    </citation>
    <scope>NUCLEOTIDE SEQUENCE [LARGE SCALE GENOMIC DNA]</scope>
    <source>
        <strain evidence="2 3">2b14</strain>
    </source>
</reference>
<evidence type="ECO:0008006" key="4">
    <source>
        <dbReference type="Google" id="ProtNLM"/>
    </source>
</evidence>
<dbReference type="InterPro" id="IPR025366">
    <property type="entry name" value="DUF4270"/>
</dbReference>
<sequence length="458" mass="49780">MSSATRRLLPFFLSIFALASCEDPTEIGIELQDENLIGTTYTEYEVKTGTVLLSDSIPALRSVPALLGKFNDPVLGSSAATTFTEVGLNAATALKFGDNPVATSLELTLDYSNIYGDKSKPLTINLYQLKEGFDEKTSYFKNSSLPYEKLLGSATIIPELVKKKGTVNDSTIAKTFVKIQLSQEFTQSLISKSGTGDLASQQAFNTFLKGLAIVPANDAASMLALKLTADSTKMVLRYMDGTTPKKHTFLLGSQRYFSNITTNRTGTAVAALTNNRDFVSSESTGDLSYVQTNTQLLSKLNFPELEKLKEKLGDIIINRAELILPVQNGSDATFTPVPQFVLYQTNNTNRIIRNAAGTALTVQQDVAYALNGTTSPATLQYNSEKKQYSLNMTSYIQAILLGTKPNMGLLLAPARVQQEQGGGLSISPEPLPYRTILSNPATGTTKAKLLIYYSKIEK</sequence>
<keyword evidence="1" id="KW-0732">Signal</keyword>
<feature type="signal peptide" evidence="1">
    <location>
        <begin position="1"/>
        <end position="19"/>
    </location>
</feature>
<dbReference type="EMBL" id="QMDV01000001">
    <property type="protein sequence ID" value="RAU84208.1"/>
    <property type="molecule type" value="Genomic_DNA"/>
</dbReference>
<reference evidence="2 3" key="2">
    <citation type="submission" date="2018-07" db="EMBL/GenBank/DDBJ databases">
        <title>Pontibacter sp. 2b14 genomic sequence and assembly.</title>
        <authorList>
            <person name="Du Z.-J."/>
        </authorList>
    </citation>
    <scope>NUCLEOTIDE SEQUENCE [LARGE SCALE GENOMIC DNA]</scope>
    <source>
        <strain evidence="2 3">2b14</strain>
    </source>
</reference>
<evidence type="ECO:0000313" key="2">
    <source>
        <dbReference type="EMBL" id="RAU84208.1"/>
    </source>
</evidence>
<keyword evidence="3" id="KW-1185">Reference proteome</keyword>
<proteinExistence type="predicted"/>
<protein>
    <recommendedName>
        <fullName evidence="4">DUF4270 domain-containing protein</fullName>
    </recommendedName>
</protein>
<comment type="caution">
    <text evidence="2">The sequence shown here is derived from an EMBL/GenBank/DDBJ whole genome shotgun (WGS) entry which is preliminary data.</text>
</comment>
<name>A0A364RIY8_9BACT</name>
<feature type="chain" id="PRO_5016818084" description="DUF4270 domain-containing protein" evidence="1">
    <location>
        <begin position="20"/>
        <end position="458"/>
    </location>
</feature>
<dbReference type="Pfam" id="PF14092">
    <property type="entry name" value="DUF4270"/>
    <property type="match status" value="1"/>
</dbReference>
<dbReference type="Proteomes" id="UP000251692">
    <property type="component" value="Unassembled WGS sequence"/>
</dbReference>
<dbReference type="AlphaFoldDB" id="A0A364RIY8"/>
<dbReference type="PROSITE" id="PS51257">
    <property type="entry name" value="PROKAR_LIPOPROTEIN"/>
    <property type="match status" value="1"/>
</dbReference>
<evidence type="ECO:0000313" key="3">
    <source>
        <dbReference type="Proteomes" id="UP000251692"/>
    </source>
</evidence>
<gene>
    <name evidence="2" type="ORF">DP923_03965</name>
</gene>
<dbReference type="RefSeq" id="WP_112304489.1">
    <property type="nucleotide sequence ID" value="NZ_QMDV01000001.1"/>
</dbReference>
<organism evidence="2 3">
    <name type="scientific">Pontibacter arcticus</name>
    <dbReference type="NCBI Taxonomy" id="2080288"/>
    <lineage>
        <taxon>Bacteria</taxon>
        <taxon>Pseudomonadati</taxon>
        <taxon>Bacteroidota</taxon>
        <taxon>Cytophagia</taxon>
        <taxon>Cytophagales</taxon>
        <taxon>Hymenobacteraceae</taxon>
        <taxon>Pontibacter</taxon>
    </lineage>
</organism>
<accession>A0A364RIY8</accession>